<reference evidence="2 4" key="1">
    <citation type="submission" date="2012-10" db="EMBL/GenBank/DDBJ databases">
        <title>Genome assembly of Amycolatopsis azurea DSM 43854.</title>
        <authorList>
            <person name="Khatri I."/>
            <person name="Kaur I."/>
            <person name="Subramanian S."/>
            <person name="Mayilraj S."/>
        </authorList>
    </citation>
    <scope>NUCLEOTIDE SEQUENCE [LARGE SCALE GENOMIC DNA]</scope>
    <source>
        <strain evidence="2 4">DSM 43854</strain>
    </source>
</reference>
<dbReference type="RefSeq" id="WP_005157366.1">
    <property type="nucleotide sequence ID" value="NZ_ANMG01000032.1"/>
</dbReference>
<dbReference type="EMBL" id="ANMG01000032">
    <property type="protein sequence ID" value="EMD26491.1"/>
    <property type="molecule type" value="Genomic_DNA"/>
</dbReference>
<dbReference type="OrthoDB" id="3636481at2"/>
<keyword evidence="5" id="KW-1185">Reference proteome</keyword>
<dbReference type="EMBL" id="MUXN01000011">
    <property type="protein sequence ID" value="OOC05628.1"/>
    <property type="molecule type" value="Genomic_DNA"/>
</dbReference>
<evidence type="ECO:0000313" key="4">
    <source>
        <dbReference type="Proteomes" id="UP000014137"/>
    </source>
</evidence>
<organism evidence="2 4">
    <name type="scientific">Amycolatopsis azurea DSM 43854</name>
    <dbReference type="NCBI Taxonomy" id="1238180"/>
    <lineage>
        <taxon>Bacteria</taxon>
        <taxon>Bacillati</taxon>
        <taxon>Actinomycetota</taxon>
        <taxon>Actinomycetes</taxon>
        <taxon>Pseudonocardiales</taxon>
        <taxon>Pseudonocardiaceae</taxon>
        <taxon>Amycolatopsis</taxon>
    </lineage>
</organism>
<sequence length="185" mass="20271">MATLLTQPVQGLVGIEYQHFVIQSRGLAEPPRFPFDHQHDLILPMRDALAIFVAGDPAAYALVHLEAWDDEPATTAPPHSETETLTVLFTVPEISAQGAMATAPDTGTLRLADPGPYRVRVHRWGVEDMNHPRSATTCRCAPRYGIGRPRVVVSDEEGYRRSPGSWRDARVPKSVRSPGVVSGRG</sequence>
<dbReference type="AlphaFoldDB" id="M2QII2"/>
<dbReference type="PATRIC" id="fig|1238180.3.peg.3666"/>
<name>M2QII2_9PSEU</name>
<proteinExistence type="predicted"/>
<feature type="region of interest" description="Disordered" evidence="1">
    <location>
        <begin position="155"/>
        <end position="185"/>
    </location>
</feature>
<accession>M2QII2</accession>
<reference evidence="3 5" key="2">
    <citation type="submission" date="2017-02" db="EMBL/GenBank/DDBJ databases">
        <title>Amycolatopsis azurea DSM 43854 draft genome.</title>
        <authorList>
            <person name="Mayilraj S."/>
        </authorList>
    </citation>
    <scope>NUCLEOTIDE SEQUENCE [LARGE SCALE GENOMIC DNA]</scope>
    <source>
        <strain evidence="3 5">DSM 43854</strain>
    </source>
</reference>
<evidence type="ECO:0000313" key="2">
    <source>
        <dbReference type="EMBL" id="EMD26491.1"/>
    </source>
</evidence>
<comment type="caution">
    <text evidence="2">The sequence shown here is derived from an EMBL/GenBank/DDBJ whole genome shotgun (WGS) entry which is preliminary data.</text>
</comment>
<gene>
    <name evidence="3" type="ORF">B0293_14775</name>
    <name evidence="2" type="ORF">C791_3335</name>
</gene>
<evidence type="ECO:0000313" key="5">
    <source>
        <dbReference type="Proteomes" id="UP000188551"/>
    </source>
</evidence>
<protein>
    <submittedName>
        <fullName evidence="2">Uncharacterized protein</fullName>
    </submittedName>
</protein>
<evidence type="ECO:0000256" key="1">
    <source>
        <dbReference type="SAM" id="MobiDB-lite"/>
    </source>
</evidence>
<evidence type="ECO:0000313" key="3">
    <source>
        <dbReference type="EMBL" id="OOC05628.1"/>
    </source>
</evidence>
<dbReference type="Proteomes" id="UP000188551">
    <property type="component" value="Unassembled WGS sequence"/>
</dbReference>
<dbReference type="Proteomes" id="UP000014137">
    <property type="component" value="Unassembled WGS sequence"/>
</dbReference>